<organism evidence="3 4">
    <name type="scientific">Yaniella flava</name>
    <dbReference type="NCBI Taxonomy" id="287930"/>
    <lineage>
        <taxon>Bacteria</taxon>
        <taxon>Bacillati</taxon>
        <taxon>Actinomycetota</taxon>
        <taxon>Actinomycetes</taxon>
        <taxon>Micrococcales</taxon>
        <taxon>Micrococcaceae</taxon>
        <taxon>Yaniella</taxon>
    </lineage>
</organism>
<accession>A0ABP5GAL3</accession>
<keyword evidence="2" id="KW-1133">Transmembrane helix</keyword>
<dbReference type="RefSeq" id="WP_343958702.1">
    <property type="nucleotide sequence ID" value="NZ_BAAAMN010000048.1"/>
</dbReference>
<keyword evidence="2" id="KW-0472">Membrane</keyword>
<feature type="compositionally biased region" description="Polar residues" evidence="1">
    <location>
        <begin position="148"/>
        <end position="177"/>
    </location>
</feature>
<feature type="transmembrane region" description="Helical" evidence="2">
    <location>
        <begin position="80"/>
        <end position="102"/>
    </location>
</feature>
<feature type="region of interest" description="Disordered" evidence="1">
    <location>
        <begin position="146"/>
        <end position="177"/>
    </location>
</feature>
<feature type="transmembrane region" description="Helical" evidence="2">
    <location>
        <begin position="114"/>
        <end position="135"/>
    </location>
</feature>
<reference evidence="4" key="1">
    <citation type="journal article" date="2019" name="Int. J. Syst. Evol. Microbiol.">
        <title>The Global Catalogue of Microorganisms (GCM) 10K type strain sequencing project: providing services to taxonomists for standard genome sequencing and annotation.</title>
        <authorList>
            <consortium name="The Broad Institute Genomics Platform"/>
            <consortium name="The Broad Institute Genome Sequencing Center for Infectious Disease"/>
            <person name="Wu L."/>
            <person name="Ma J."/>
        </authorList>
    </citation>
    <scope>NUCLEOTIDE SEQUENCE [LARGE SCALE GENOMIC DNA]</scope>
    <source>
        <strain evidence="4">JCM 13595</strain>
    </source>
</reference>
<evidence type="ECO:0000313" key="3">
    <source>
        <dbReference type="EMBL" id="GAA2041536.1"/>
    </source>
</evidence>
<dbReference type="Proteomes" id="UP001501461">
    <property type="component" value="Unassembled WGS sequence"/>
</dbReference>
<feature type="transmembrane region" description="Helical" evidence="2">
    <location>
        <begin position="38"/>
        <end position="60"/>
    </location>
</feature>
<keyword evidence="4" id="KW-1185">Reference proteome</keyword>
<comment type="caution">
    <text evidence="3">The sequence shown here is derived from an EMBL/GenBank/DDBJ whole genome shotgun (WGS) entry which is preliminary data.</text>
</comment>
<keyword evidence="2" id="KW-0812">Transmembrane</keyword>
<feature type="transmembrane region" description="Helical" evidence="2">
    <location>
        <begin position="7"/>
        <end position="26"/>
    </location>
</feature>
<dbReference type="EMBL" id="BAAAMN010000048">
    <property type="protein sequence ID" value="GAA2041536.1"/>
    <property type="molecule type" value="Genomic_DNA"/>
</dbReference>
<evidence type="ECO:0008006" key="5">
    <source>
        <dbReference type="Google" id="ProtNLM"/>
    </source>
</evidence>
<evidence type="ECO:0000256" key="2">
    <source>
        <dbReference type="SAM" id="Phobius"/>
    </source>
</evidence>
<protein>
    <recommendedName>
        <fullName evidence="5">DUF3180 domain-containing protein</fullName>
    </recommendedName>
</protein>
<dbReference type="Pfam" id="PF11377">
    <property type="entry name" value="DUF3180"/>
    <property type="match status" value="1"/>
</dbReference>
<proteinExistence type="predicted"/>
<dbReference type="InterPro" id="IPR021517">
    <property type="entry name" value="DUF3180"/>
</dbReference>
<gene>
    <name evidence="3" type="ORF">GCM10009720_22580</name>
</gene>
<evidence type="ECO:0000256" key="1">
    <source>
        <dbReference type="SAM" id="MobiDB-lite"/>
    </source>
</evidence>
<name>A0ABP5GAL3_9MICC</name>
<evidence type="ECO:0000313" key="4">
    <source>
        <dbReference type="Proteomes" id="UP001501461"/>
    </source>
</evidence>
<sequence>MTSIRYGWVVLIVLLAAILGWLAAFFTAESGWAIPALGYPAVMTLAAVGVLELILGIRVLKDRQRPVADRMNPVAAARTLVLAQAGTYAGAAFGGWHAGILLHRVPHVGFGSSVVTEATALVVTALVLVIIGFIVEQWCRIPPDDTDGNGNYHQRPPNTSGAQPTTRQQDSTDWSQR</sequence>